<organism evidence="1 2">
    <name type="scientific">Flavivirga algicola</name>
    <dbReference type="NCBI Taxonomy" id="2729136"/>
    <lineage>
        <taxon>Bacteria</taxon>
        <taxon>Pseudomonadati</taxon>
        <taxon>Bacteroidota</taxon>
        <taxon>Flavobacteriia</taxon>
        <taxon>Flavobacteriales</taxon>
        <taxon>Flavobacteriaceae</taxon>
        <taxon>Flavivirga</taxon>
    </lineage>
</organism>
<accession>A0ABX1RXC6</accession>
<dbReference type="RefSeq" id="WP_169673571.1">
    <property type="nucleotide sequence ID" value="NZ_JABBHF010000006.1"/>
</dbReference>
<sequence>MNKKITVESLTKKMLQEAVNRNTYWSNGLAPLTKSKAQWLLTNPRIEEDDYCCLIAKEGKKMISFIYMIPDFLNINDDTYKKVYWMILWWVDSNYKKTVLGTYAFFEALRLVDNKIIIKSYAEHIKDFYEKQPFTVITSRLRYTLFFSIDTPMLIGRFKFLKPFYFVLNTLDYLVASVISKINYNKLKRRTKNLVYDYINELDEGLWAFIKPLCKNDFILKSKEYINWQIDSKQFTQLAVQRKQQYTFLGTGNSPNIYLHNLKIIKDKKIIGFISYVVNHNEFNIKYFIVEKEENYDLCVDALIENFIKKKSKFIFSDDAKLVENIKKRFLTIFTYKVLKKGLAHDSLNLEKANLLNRDGHFY</sequence>
<keyword evidence="2" id="KW-1185">Reference proteome</keyword>
<evidence type="ECO:0000313" key="2">
    <source>
        <dbReference type="Proteomes" id="UP000746690"/>
    </source>
</evidence>
<evidence type="ECO:0000313" key="1">
    <source>
        <dbReference type="EMBL" id="NMH88214.1"/>
    </source>
</evidence>
<comment type="caution">
    <text evidence="1">The sequence shown here is derived from an EMBL/GenBank/DDBJ whole genome shotgun (WGS) entry which is preliminary data.</text>
</comment>
<dbReference type="EMBL" id="JABBHF010000006">
    <property type="protein sequence ID" value="NMH88214.1"/>
    <property type="molecule type" value="Genomic_DNA"/>
</dbReference>
<dbReference type="SUPFAM" id="SSF55729">
    <property type="entry name" value="Acyl-CoA N-acyltransferases (Nat)"/>
    <property type="match status" value="1"/>
</dbReference>
<gene>
    <name evidence="1" type="ORF">HHX25_11915</name>
</gene>
<evidence type="ECO:0008006" key="3">
    <source>
        <dbReference type="Google" id="ProtNLM"/>
    </source>
</evidence>
<dbReference type="Proteomes" id="UP000746690">
    <property type="component" value="Unassembled WGS sequence"/>
</dbReference>
<reference evidence="1 2" key="1">
    <citation type="submission" date="2020-04" db="EMBL/GenBank/DDBJ databases">
        <title>A Flavivirga sp. nov.</title>
        <authorList>
            <person name="Sun X."/>
        </authorList>
    </citation>
    <scope>NUCLEOTIDE SEQUENCE [LARGE SCALE GENOMIC DNA]</scope>
    <source>
        <strain evidence="1 2">Y03</strain>
    </source>
</reference>
<protein>
    <recommendedName>
        <fullName evidence="3">GNAT family N-acetyltransferase</fullName>
    </recommendedName>
</protein>
<name>A0ABX1RXC6_9FLAO</name>
<dbReference type="InterPro" id="IPR016181">
    <property type="entry name" value="Acyl_CoA_acyltransferase"/>
</dbReference>
<proteinExistence type="predicted"/>